<reference evidence="1" key="1">
    <citation type="submission" date="2023-05" db="EMBL/GenBank/DDBJ databases">
        <authorList>
            <consortium name="ELIXIR-Norway"/>
        </authorList>
    </citation>
    <scope>NUCLEOTIDE SEQUENCE</scope>
</reference>
<sequence>GGGSARRLRWGSPTNFSPKWKPGKTEGQAGRLAGRRRSDGAEGRDEGGRGVEEEEEEAQTEGGARTCRCPAGSREVDKAAAAFDVSGELILNR</sequence>
<name>A0AC59ZSX7_RANTA</name>
<protein>
    <submittedName>
        <fullName evidence="1">Uncharacterized protein</fullName>
    </submittedName>
</protein>
<gene>
    <name evidence="1" type="ORF">MRATA1EN22A_LOCUS22694</name>
</gene>
<proteinExistence type="predicted"/>
<evidence type="ECO:0000313" key="1">
    <source>
        <dbReference type="EMBL" id="CAN0507121.1"/>
    </source>
</evidence>
<dbReference type="Proteomes" id="UP001162501">
    <property type="component" value="Chromosome 4"/>
</dbReference>
<evidence type="ECO:0000313" key="2">
    <source>
        <dbReference type="Proteomes" id="UP001162501"/>
    </source>
</evidence>
<accession>A0AC59ZSX7</accession>
<feature type="non-terminal residue" evidence="1">
    <location>
        <position position="1"/>
    </location>
</feature>
<dbReference type="EMBL" id="OX596088">
    <property type="protein sequence ID" value="CAN0507121.1"/>
    <property type="molecule type" value="Genomic_DNA"/>
</dbReference>
<feature type="non-terminal residue" evidence="1">
    <location>
        <position position="93"/>
    </location>
</feature>
<organism evidence="1 2">
    <name type="scientific">Rangifer tarandus platyrhynchus</name>
    <name type="common">Svalbard reindeer</name>
    <dbReference type="NCBI Taxonomy" id="3082113"/>
    <lineage>
        <taxon>Eukaryota</taxon>
        <taxon>Metazoa</taxon>
        <taxon>Chordata</taxon>
        <taxon>Craniata</taxon>
        <taxon>Vertebrata</taxon>
        <taxon>Euteleostomi</taxon>
        <taxon>Mammalia</taxon>
        <taxon>Eutheria</taxon>
        <taxon>Laurasiatheria</taxon>
        <taxon>Artiodactyla</taxon>
        <taxon>Ruminantia</taxon>
        <taxon>Pecora</taxon>
        <taxon>Cervidae</taxon>
        <taxon>Odocoileinae</taxon>
        <taxon>Rangifer</taxon>
    </lineage>
</organism>
<reference evidence="1" key="2">
    <citation type="submission" date="2025-03" db="EMBL/GenBank/DDBJ databases">
        <authorList>
            <consortium name="ELIXIR-Norway"/>
            <consortium name="Elixir Norway"/>
        </authorList>
    </citation>
    <scope>NUCLEOTIDE SEQUENCE</scope>
</reference>